<accession>A0A5B7G4Y2</accession>
<reference evidence="2 3" key="1">
    <citation type="submission" date="2019-05" db="EMBL/GenBank/DDBJ databases">
        <title>Another draft genome of Portunus trituberculatus and its Hox gene families provides insights of decapod evolution.</title>
        <authorList>
            <person name="Jeong J.-H."/>
            <person name="Song I."/>
            <person name="Kim S."/>
            <person name="Choi T."/>
            <person name="Kim D."/>
            <person name="Ryu S."/>
            <person name="Kim W."/>
        </authorList>
    </citation>
    <scope>NUCLEOTIDE SEQUENCE [LARGE SCALE GENOMIC DNA]</scope>
    <source>
        <tissue evidence="2">Muscle</tissue>
    </source>
</reference>
<sequence length="128" mass="14665">MQASLNWIPTHVGIPGNEEVDKEARYALQLPEPSTLTPTSLAATKSKLTKASREVPMQELRRLTREGKRSASWYSTARQNDFPLPRKVTRKTETNIHRISLGYSCKEEIIQQLLRKCEHCNTPHKHTT</sequence>
<name>A0A5B7G4Y2_PORTR</name>
<dbReference type="EMBL" id="VSRR010012055">
    <property type="protein sequence ID" value="MPC54032.1"/>
    <property type="molecule type" value="Genomic_DNA"/>
</dbReference>
<protein>
    <recommendedName>
        <fullName evidence="1">RNase H type-1 domain-containing protein</fullName>
    </recommendedName>
</protein>
<dbReference type="PROSITE" id="PS50879">
    <property type="entry name" value="RNASE_H_1"/>
    <property type="match status" value="1"/>
</dbReference>
<dbReference type="AlphaFoldDB" id="A0A5B7G4Y2"/>
<organism evidence="2 3">
    <name type="scientific">Portunus trituberculatus</name>
    <name type="common">Swimming crab</name>
    <name type="synonym">Neptunus trituberculatus</name>
    <dbReference type="NCBI Taxonomy" id="210409"/>
    <lineage>
        <taxon>Eukaryota</taxon>
        <taxon>Metazoa</taxon>
        <taxon>Ecdysozoa</taxon>
        <taxon>Arthropoda</taxon>
        <taxon>Crustacea</taxon>
        <taxon>Multicrustacea</taxon>
        <taxon>Malacostraca</taxon>
        <taxon>Eumalacostraca</taxon>
        <taxon>Eucarida</taxon>
        <taxon>Decapoda</taxon>
        <taxon>Pleocyemata</taxon>
        <taxon>Brachyura</taxon>
        <taxon>Eubrachyura</taxon>
        <taxon>Portunoidea</taxon>
        <taxon>Portunidae</taxon>
        <taxon>Portuninae</taxon>
        <taxon>Portunus</taxon>
    </lineage>
</organism>
<gene>
    <name evidence="2" type="ORF">E2C01_047937</name>
</gene>
<evidence type="ECO:0000313" key="2">
    <source>
        <dbReference type="EMBL" id="MPC54032.1"/>
    </source>
</evidence>
<evidence type="ECO:0000313" key="3">
    <source>
        <dbReference type="Proteomes" id="UP000324222"/>
    </source>
</evidence>
<dbReference type="GO" id="GO:0003676">
    <property type="term" value="F:nucleic acid binding"/>
    <property type="evidence" value="ECO:0007669"/>
    <property type="project" value="InterPro"/>
</dbReference>
<proteinExistence type="predicted"/>
<feature type="domain" description="RNase H type-1" evidence="1">
    <location>
        <begin position="1"/>
        <end position="29"/>
    </location>
</feature>
<dbReference type="OrthoDB" id="6378051at2759"/>
<evidence type="ECO:0000259" key="1">
    <source>
        <dbReference type="PROSITE" id="PS50879"/>
    </source>
</evidence>
<keyword evidence="3" id="KW-1185">Reference proteome</keyword>
<comment type="caution">
    <text evidence="2">The sequence shown here is derived from an EMBL/GenBank/DDBJ whole genome shotgun (WGS) entry which is preliminary data.</text>
</comment>
<dbReference type="InterPro" id="IPR002156">
    <property type="entry name" value="RNaseH_domain"/>
</dbReference>
<dbReference type="Proteomes" id="UP000324222">
    <property type="component" value="Unassembled WGS sequence"/>
</dbReference>
<dbReference type="GO" id="GO:0004523">
    <property type="term" value="F:RNA-DNA hybrid ribonuclease activity"/>
    <property type="evidence" value="ECO:0007669"/>
    <property type="project" value="InterPro"/>
</dbReference>